<dbReference type="RefSeq" id="WP_053961464.1">
    <property type="nucleotide sequence ID" value="NZ_CAJPTR010000013.1"/>
</dbReference>
<evidence type="ECO:0000256" key="1">
    <source>
        <dbReference type="ARBA" id="ARBA00006484"/>
    </source>
</evidence>
<gene>
    <name evidence="4" type="primary">sdh_1</name>
    <name evidence="3" type="ORF">AL705_01220</name>
    <name evidence="4" type="ORF">LC603019_00256</name>
</gene>
<dbReference type="EMBL" id="CP012390">
    <property type="protein sequence ID" value="ALE18563.1"/>
    <property type="molecule type" value="Genomic_DNA"/>
</dbReference>
<evidence type="ECO:0000313" key="4">
    <source>
        <dbReference type="EMBL" id="VHN99839.1"/>
    </source>
</evidence>
<protein>
    <submittedName>
        <fullName evidence="4">Serine 3-dehydrogenase</fullName>
    </submittedName>
</protein>
<organism evidence="3 5">
    <name type="scientific">Lawsonella clevelandensis</name>
    <dbReference type="NCBI Taxonomy" id="1528099"/>
    <lineage>
        <taxon>Bacteria</taxon>
        <taxon>Bacillati</taxon>
        <taxon>Actinomycetota</taxon>
        <taxon>Actinomycetes</taxon>
        <taxon>Mycobacteriales</taxon>
        <taxon>Lawsonellaceae</taxon>
        <taxon>Lawsonella</taxon>
    </lineage>
</organism>
<keyword evidence="2" id="KW-0560">Oxidoreductase</keyword>
<reference evidence="3 5" key="1">
    <citation type="journal article" date="2015" name="Genome Announc.">
        <title>Complete Genome Sequences for Two Strains of a Novel Fastidious, Partially Acid-Fast, Gram-Positive Corynebacterineae Bacterium, Derived from Human Clinical Samples.</title>
        <authorList>
            <person name="Nicholson A.C."/>
            <person name="Bell M."/>
            <person name="Humrighouse B.W."/>
            <person name="McQuiston J.R."/>
        </authorList>
    </citation>
    <scope>NUCLEOTIDE SEQUENCE [LARGE SCALE GENOMIC DNA]</scope>
    <source>
        <strain evidence="3 5">X1698</strain>
    </source>
</reference>
<dbReference type="GO" id="GO:0016491">
    <property type="term" value="F:oxidoreductase activity"/>
    <property type="evidence" value="ECO:0007669"/>
    <property type="project" value="UniProtKB-KW"/>
</dbReference>
<evidence type="ECO:0000313" key="6">
    <source>
        <dbReference type="Proteomes" id="UP000324288"/>
    </source>
</evidence>
<dbReference type="PANTHER" id="PTHR43976:SF16">
    <property type="entry name" value="SHORT-CHAIN DEHYDROGENASE_REDUCTASE FAMILY PROTEIN"/>
    <property type="match status" value="1"/>
</dbReference>
<reference evidence="4 6" key="3">
    <citation type="submission" date="2019-04" db="EMBL/GenBank/DDBJ databases">
        <authorList>
            <person name="Seth-Smith MB H."/>
            <person name="Seth-Smith H."/>
        </authorList>
    </citation>
    <scope>NUCLEOTIDE SEQUENCE [LARGE SCALE GENOMIC DNA]</scope>
    <source>
        <strain evidence="4">USB-603019</strain>
    </source>
</reference>
<name>A0A0M4M7K6_9ACTN</name>
<dbReference type="PROSITE" id="PS00061">
    <property type="entry name" value="ADH_SHORT"/>
    <property type="match status" value="1"/>
</dbReference>
<dbReference type="Proteomes" id="UP000068137">
    <property type="component" value="Chromosome"/>
</dbReference>
<dbReference type="Pfam" id="PF00106">
    <property type="entry name" value="adh_short"/>
    <property type="match status" value="1"/>
</dbReference>
<dbReference type="PANTHER" id="PTHR43976">
    <property type="entry name" value="SHORT CHAIN DEHYDROGENASE"/>
    <property type="match status" value="1"/>
</dbReference>
<proteinExistence type="inferred from homology"/>
<dbReference type="InterPro" id="IPR051911">
    <property type="entry name" value="SDR_oxidoreductase"/>
</dbReference>
<dbReference type="STRING" id="1528099.AL705_01220"/>
<comment type="similarity">
    <text evidence="1">Belongs to the short-chain dehydrogenases/reductases (SDR) family.</text>
</comment>
<dbReference type="EMBL" id="LR584267">
    <property type="protein sequence ID" value="VHN99839.1"/>
    <property type="molecule type" value="Genomic_DNA"/>
</dbReference>
<dbReference type="Proteomes" id="UP000324288">
    <property type="component" value="Chromosome"/>
</dbReference>
<dbReference type="InterPro" id="IPR002347">
    <property type="entry name" value="SDR_fam"/>
</dbReference>
<accession>A0A0M4M7K6</accession>
<dbReference type="InterPro" id="IPR036291">
    <property type="entry name" value="NAD(P)-bd_dom_sf"/>
</dbReference>
<sequence length="279" mass="30642">MADQTQSLIHPQYSPHVLITGGSSGIGRCTAERLAEAGYTVYACARRCEEKTEDFASGGSIINHRMDVTDPESIKAVIDTIPDLGIIIHCAGFGVAGSCECIPLDRVRAQMETNYFGVLNVNQVALPRLREHKNSLVIVISSVAGFLSIPFQSHYSSSKYAVEAYVDGLRMEGRQFGIKATLVEPGDTNTEFTAARTHDEPPDSPYFATADAAVKQMSHDEENGVPPSKVVDAIVKMLGKKNPPIRQAVGADYRLVYWVKRLLPNTLLEWGLRKTYIKK</sequence>
<dbReference type="AlphaFoldDB" id="A0A0M4M7K6"/>
<dbReference type="SUPFAM" id="SSF51735">
    <property type="entry name" value="NAD(P)-binding Rossmann-fold domains"/>
    <property type="match status" value="1"/>
</dbReference>
<evidence type="ECO:0000313" key="5">
    <source>
        <dbReference type="Proteomes" id="UP000068137"/>
    </source>
</evidence>
<dbReference type="CDD" id="cd05374">
    <property type="entry name" value="17beta-HSD-like_SDR_c"/>
    <property type="match status" value="1"/>
</dbReference>
<evidence type="ECO:0000313" key="3">
    <source>
        <dbReference type="EMBL" id="ALE18563.1"/>
    </source>
</evidence>
<evidence type="ECO:0000256" key="2">
    <source>
        <dbReference type="ARBA" id="ARBA00023002"/>
    </source>
</evidence>
<dbReference type="OrthoDB" id="9792003at2"/>
<dbReference type="Gene3D" id="3.40.50.720">
    <property type="entry name" value="NAD(P)-binding Rossmann-like Domain"/>
    <property type="match status" value="1"/>
</dbReference>
<keyword evidence="6" id="KW-1185">Reference proteome</keyword>
<dbReference type="PRINTS" id="PR00081">
    <property type="entry name" value="GDHRDH"/>
</dbReference>
<dbReference type="KEGG" id="cbq:AL705_01220"/>
<reference evidence="3" key="2">
    <citation type="journal article" date="2016" name="Int. J. Syst. Evol. Microbiol.">
        <title>Lawsonella clevelandensis gen. nov., sp. nov., a new member of the suborder Corynebacterineae isolated from human abscesses.</title>
        <authorList>
            <person name="Bell M.E."/>
            <person name="Bernard K.A."/>
            <person name="Harrington S.M."/>
            <person name="Patel N.B."/>
            <person name="Tucker T.A."/>
            <person name="Metcalfe M.G."/>
            <person name="McQuiston J.R."/>
        </authorList>
    </citation>
    <scope>NUCLEOTIDE SEQUENCE</scope>
    <source>
        <strain evidence="3">X1698</strain>
    </source>
</reference>
<dbReference type="InterPro" id="IPR020904">
    <property type="entry name" value="Sc_DH/Rdtase_CS"/>
</dbReference>